<evidence type="ECO:0000313" key="3">
    <source>
        <dbReference type="Proteomes" id="UP000008866"/>
    </source>
</evidence>
<feature type="compositionally biased region" description="Basic and acidic residues" evidence="1">
    <location>
        <begin position="371"/>
        <end position="395"/>
    </location>
</feature>
<dbReference type="RefSeq" id="XP_003011572.1">
    <property type="nucleotide sequence ID" value="XM_003011526.1"/>
</dbReference>
<evidence type="ECO:0000313" key="2">
    <source>
        <dbReference type="EMBL" id="EFE30932.1"/>
    </source>
</evidence>
<dbReference type="OMA" id="VIICETA"/>
<gene>
    <name evidence="2" type="ORF">ARB_02125</name>
</gene>
<evidence type="ECO:0000256" key="1">
    <source>
        <dbReference type="SAM" id="MobiDB-lite"/>
    </source>
</evidence>
<keyword evidence="3" id="KW-1185">Reference proteome</keyword>
<dbReference type="HOGENOM" id="CLU_024593_0_0_1"/>
<accession>D4B0Z7</accession>
<dbReference type="Proteomes" id="UP000008866">
    <property type="component" value="Unassembled WGS sequence"/>
</dbReference>
<comment type="caution">
    <text evidence="2">The sequence shown here is derived from an EMBL/GenBank/DDBJ whole genome shotgun (WGS) entry which is preliminary data.</text>
</comment>
<feature type="region of interest" description="Disordered" evidence="1">
    <location>
        <begin position="371"/>
        <end position="402"/>
    </location>
</feature>
<dbReference type="KEGG" id="abe:ARB_02125"/>
<dbReference type="eggNOG" id="ENOG502S016">
    <property type="taxonomic scope" value="Eukaryota"/>
</dbReference>
<name>D4B0Z7_ARTBC</name>
<sequence length="550" mass="62220">MIDEAFPPLPSPAATARETDRAGTMFVPLVDVPAAAAPPVITIHKDGDLVIICETAPHNSLPEKTRHMFRLSSLEIMRASQYFKALLDPTKFQEGRSLLQSHEQMETQYGSRELALKNMKVGELLHIKIELPPLSTKINLRETLALYFELLCFHLPFTPDPNGLKEFTVNTISTLASVLVLSDRFLSNDTIRCAFGLVLRGQEGPFSYSRIIARLQRCEGGDEECIRQGIFSAHFLNELLAFSRLTQSLILHGSVNWMAEKPGGTSGLDKPLWWHLPGGIEEELQFRHDTIIDTISEIQNHFLAAYGAVNPYQALQYSSLLDQPKRQLQCRRALENSEACDSFQLGEMIRYFTSQSKTLFLESGLYSESDLGNREGAHEDSRDSHFAREYGKRNPDNSTGKNQAAMDAAEMANINTILSYLRRYPERQMDSYHIGCGLRRRLLPLLDYISKLCSMGKSSKTPRFGQIGLCKNNHLFGNGGPDSWSNNQFRERTSVFASAHSPVSVEYHGLDVSVAFRKRFNSRPTVRCNCERFTMEARGFFTSKNRRWEC</sequence>
<reference evidence="3" key="1">
    <citation type="journal article" date="2011" name="Genome Biol.">
        <title>Comparative and functional genomics provide insights into the pathogenicity of dermatophytic fungi.</title>
        <authorList>
            <person name="Burmester A."/>
            <person name="Shelest E."/>
            <person name="Gloeckner G."/>
            <person name="Heddergott C."/>
            <person name="Schindler S."/>
            <person name="Staib P."/>
            <person name="Heidel A."/>
            <person name="Felder M."/>
            <person name="Petzold A."/>
            <person name="Szafranski K."/>
            <person name="Feuermann M."/>
            <person name="Pedruzzi I."/>
            <person name="Priebe S."/>
            <person name="Groth M."/>
            <person name="Winkler R."/>
            <person name="Li W."/>
            <person name="Kniemeyer O."/>
            <person name="Schroeckh V."/>
            <person name="Hertweck C."/>
            <person name="Hube B."/>
            <person name="White T.C."/>
            <person name="Platzer M."/>
            <person name="Guthke R."/>
            <person name="Heitman J."/>
            <person name="Woestemeyer J."/>
            <person name="Zipfel P.F."/>
            <person name="Monod M."/>
            <person name="Brakhage A.A."/>
        </authorList>
    </citation>
    <scope>NUCLEOTIDE SEQUENCE [LARGE SCALE GENOMIC DNA]</scope>
    <source>
        <strain evidence="3">ATCC MYA-4681 / CBS 112371</strain>
    </source>
</reference>
<organism evidence="2 3">
    <name type="scientific">Arthroderma benhamiae (strain ATCC MYA-4681 / CBS 112371)</name>
    <name type="common">Trichophyton mentagrophytes</name>
    <dbReference type="NCBI Taxonomy" id="663331"/>
    <lineage>
        <taxon>Eukaryota</taxon>
        <taxon>Fungi</taxon>
        <taxon>Dikarya</taxon>
        <taxon>Ascomycota</taxon>
        <taxon>Pezizomycotina</taxon>
        <taxon>Eurotiomycetes</taxon>
        <taxon>Eurotiomycetidae</taxon>
        <taxon>Onygenales</taxon>
        <taxon>Arthrodermataceae</taxon>
        <taxon>Trichophyton</taxon>
    </lineage>
</organism>
<dbReference type="EMBL" id="ABSU01000025">
    <property type="protein sequence ID" value="EFE30932.1"/>
    <property type="molecule type" value="Genomic_DNA"/>
</dbReference>
<dbReference type="GeneID" id="9523342"/>
<dbReference type="AlphaFoldDB" id="D4B0Z7"/>
<protein>
    <recommendedName>
        <fullName evidence="4">BTB domain-containing protein</fullName>
    </recommendedName>
</protein>
<proteinExistence type="predicted"/>
<evidence type="ECO:0008006" key="4">
    <source>
        <dbReference type="Google" id="ProtNLM"/>
    </source>
</evidence>